<comment type="similarity">
    <text evidence="2">Belongs to the RbfA family.</text>
</comment>
<comment type="subunit">
    <text evidence="2">Monomer. Binds 30S ribosomal subunits, but not 50S ribosomal subunits or 70S ribosomes.</text>
</comment>
<name>V6DHE4_9BACT</name>
<dbReference type="GO" id="GO:0030490">
    <property type="term" value="P:maturation of SSU-rRNA"/>
    <property type="evidence" value="ECO:0007669"/>
    <property type="project" value="UniProtKB-UniRule"/>
</dbReference>
<dbReference type="GO" id="GO:0043024">
    <property type="term" value="F:ribosomal small subunit binding"/>
    <property type="evidence" value="ECO:0007669"/>
    <property type="project" value="TreeGrafter"/>
</dbReference>
<dbReference type="Pfam" id="PF02033">
    <property type="entry name" value="RBFA"/>
    <property type="match status" value="1"/>
</dbReference>
<dbReference type="STRING" id="673862.BABL1_gene_643"/>
<accession>V6DHE4</accession>
<evidence type="ECO:0000256" key="1">
    <source>
        <dbReference type="ARBA" id="ARBA00022517"/>
    </source>
</evidence>
<dbReference type="InterPro" id="IPR023799">
    <property type="entry name" value="RbfA_dom_sf"/>
</dbReference>
<dbReference type="PANTHER" id="PTHR33515">
    <property type="entry name" value="RIBOSOME-BINDING FACTOR A, CHLOROPLASTIC-RELATED"/>
    <property type="match status" value="1"/>
</dbReference>
<dbReference type="GO" id="GO:0005829">
    <property type="term" value="C:cytosol"/>
    <property type="evidence" value="ECO:0007669"/>
    <property type="project" value="TreeGrafter"/>
</dbReference>
<dbReference type="InterPro" id="IPR000238">
    <property type="entry name" value="RbfA"/>
</dbReference>
<dbReference type="Proteomes" id="UP000018769">
    <property type="component" value="Chromosome I"/>
</dbReference>
<organism evidence="3 4">
    <name type="scientific">Candidatus Babela massiliensis</name>
    <dbReference type="NCBI Taxonomy" id="673862"/>
    <lineage>
        <taxon>Bacteria</taxon>
        <taxon>Candidatus Babelota</taxon>
        <taxon>Candidatus Babeliae</taxon>
        <taxon>Candidatus Babeliales</taxon>
        <taxon>Candidatus Babeliaceae</taxon>
        <taxon>Candidatus Babela</taxon>
    </lineage>
</organism>
<dbReference type="KEGG" id="dpb:BABL1_gene_643"/>
<keyword evidence="1 2" id="KW-0690">Ribosome biogenesis</keyword>
<keyword evidence="4" id="KW-1185">Reference proteome</keyword>
<dbReference type="InterPro" id="IPR015946">
    <property type="entry name" value="KH_dom-like_a/b"/>
</dbReference>
<dbReference type="OrthoDB" id="307788at2"/>
<keyword evidence="2" id="KW-0963">Cytoplasm</keyword>
<dbReference type="Gene3D" id="3.30.300.20">
    <property type="match status" value="1"/>
</dbReference>
<dbReference type="eggNOG" id="ENOG50349VQ">
    <property type="taxonomic scope" value="Bacteria"/>
</dbReference>
<dbReference type="PANTHER" id="PTHR33515:SF1">
    <property type="entry name" value="RIBOSOME-BINDING FACTOR A, CHLOROPLASTIC-RELATED"/>
    <property type="match status" value="1"/>
</dbReference>
<dbReference type="HAMAP" id="MF_00003">
    <property type="entry name" value="RbfA"/>
    <property type="match status" value="1"/>
</dbReference>
<gene>
    <name evidence="2" type="primary">rbfA</name>
    <name evidence="3" type="ORF">BABL1_gene_643</name>
</gene>
<comment type="subcellular location">
    <subcellularLocation>
        <location evidence="2">Cytoplasm</location>
    </subcellularLocation>
</comment>
<evidence type="ECO:0000256" key="2">
    <source>
        <dbReference type="HAMAP-Rule" id="MF_00003"/>
    </source>
</evidence>
<proteinExistence type="inferred from homology"/>
<evidence type="ECO:0000313" key="4">
    <source>
        <dbReference type="Proteomes" id="UP000018769"/>
    </source>
</evidence>
<dbReference type="HOGENOM" id="CLU_089475_3_1_7"/>
<dbReference type="RefSeq" id="WP_023791409.1">
    <property type="nucleotide sequence ID" value="NC_023003.1"/>
</dbReference>
<comment type="function">
    <text evidence="2">One of several proteins that assist in the late maturation steps of the functional core of the 30S ribosomal subunit. Associates with free 30S ribosomal subunits (but not with 30S subunits that are part of 70S ribosomes or polysomes). Required for efficient processing of 16S rRNA. May interact with the 5'-terminal helix region of 16S rRNA.</text>
</comment>
<dbReference type="SUPFAM" id="SSF89919">
    <property type="entry name" value="Ribosome-binding factor A, RbfA"/>
    <property type="match status" value="1"/>
</dbReference>
<protein>
    <recommendedName>
        <fullName evidence="2">Ribosome-binding factor A</fullName>
    </recommendedName>
</protein>
<dbReference type="NCBIfam" id="TIGR00082">
    <property type="entry name" value="rbfA"/>
    <property type="match status" value="1"/>
</dbReference>
<dbReference type="AlphaFoldDB" id="V6DHE4"/>
<sequence length="123" mass="14739">MTLNTNIKRAQKESLFFKEISTLFMKVSLDDQRLKDIFVNRVELSPDKGLCTVYFYTDQGEDYFKSVLETLKLYKPSLRKALASKINSRRIPELVFKFDNKFEKQFKLEQLLEKIKEENKDKW</sequence>
<evidence type="ECO:0000313" key="3">
    <source>
        <dbReference type="EMBL" id="CDK30378.1"/>
    </source>
</evidence>
<reference evidence="3 4" key="1">
    <citation type="journal article" date="2015" name="Biol. Direct">
        <title>Babela massiliensis, a representative of a widespread bacterial phylum with unusual adaptations to parasitism in amoebae.</title>
        <authorList>
            <person name="Pagnier I."/>
            <person name="Yutin N."/>
            <person name="Croce O."/>
            <person name="Makarova K.S."/>
            <person name="Wolf Y.I."/>
            <person name="Benamar S."/>
            <person name="Raoult D."/>
            <person name="Koonin E.V."/>
            <person name="La Scola B."/>
        </authorList>
    </citation>
    <scope>NUCLEOTIDE SEQUENCE [LARGE SCALE GENOMIC DNA]</scope>
    <source>
        <strain evidence="4">BABL1</strain>
    </source>
</reference>
<dbReference type="EMBL" id="HG793133">
    <property type="protein sequence ID" value="CDK30378.1"/>
    <property type="molecule type" value="Genomic_DNA"/>
</dbReference>